<name>A0A7J9A4W6_9ROSI</name>
<evidence type="ECO:0000313" key="2">
    <source>
        <dbReference type="EMBL" id="MBA0718584.1"/>
    </source>
</evidence>
<gene>
    <name evidence="2" type="ORF">Golax_006325</name>
</gene>
<sequence>MEVDSLYLDKKSKDIEHAGGINVVNPLSDHHYGVHVNDAYDNIIIHYESRPSKSTHNIVMGLLSWFRGDSKPQTQTAPKSDETPKPVPGMNGAVEIPRSESVTVFEFGSVAATADKVTLAGFCPVSDELEPCRWEILSANGSDAPLFRVVF</sequence>
<protein>
    <submittedName>
        <fullName evidence="2">Uncharacterized protein</fullName>
    </submittedName>
</protein>
<proteinExistence type="predicted"/>
<feature type="region of interest" description="Disordered" evidence="1">
    <location>
        <begin position="69"/>
        <end position="93"/>
    </location>
</feature>
<comment type="caution">
    <text evidence="2">The sequence shown here is derived from an EMBL/GenBank/DDBJ whole genome shotgun (WGS) entry which is preliminary data.</text>
</comment>
<evidence type="ECO:0000256" key="1">
    <source>
        <dbReference type="SAM" id="MobiDB-lite"/>
    </source>
</evidence>
<reference evidence="2 3" key="1">
    <citation type="journal article" date="2019" name="Genome Biol. Evol.">
        <title>Insights into the evolution of the New World diploid cottons (Gossypium, subgenus Houzingenia) based on genome sequencing.</title>
        <authorList>
            <person name="Grover C.E."/>
            <person name="Arick M.A. 2nd"/>
            <person name="Thrash A."/>
            <person name="Conover J.L."/>
            <person name="Sanders W.S."/>
            <person name="Peterson D.G."/>
            <person name="Frelichowski J.E."/>
            <person name="Scheffler J.A."/>
            <person name="Scheffler B.E."/>
            <person name="Wendel J.F."/>
        </authorList>
    </citation>
    <scope>NUCLEOTIDE SEQUENCE [LARGE SCALE GENOMIC DNA]</scope>
    <source>
        <strain evidence="2">4</strain>
        <tissue evidence="2">Leaf</tissue>
    </source>
</reference>
<organism evidence="2 3">
    <name type="scientific">Gossypium laxum</name>
    <dbReference type="NCBI Taxonomy" id="34288"/>
    <lineage>
        <taxon>Eukaryota</taxon>
        <taxon>Viridiplantae</taxon>
        <taxon>Streptophyta</taxon>
        <taxon>Embryophyta</taxon>
        <taxon>Tracheophyta</taxon>
        <taxon>Spermatophyta</taxon>
        <taxon>Magnoliopsida</taxon>
        <taxon>eudicotyledons</taxon>
        <taxon>Gunneridae</taxon>
        <taxon>Pentapetalae</taxon>
        <taxon>rosids</taxon>
        <taxon>malvids</taxon>
        <taxon>Malvales</taxon>
        <taxon>Malvaceae</taxon>
        <taxon>Malvoideae</taxon>
        <taxon>Gossypium</taxon>
    </lineage>
</organism>
<dbReference type="Proteomes" id="UP000593574">
    <property type="component" value="Unassembled WGS sequence"/>
</dbReference>
<accession>A0A7J9A4W6</accession>
<dbReference type="EMBL" id="JABEZV010000008">
    <property type="protein sequence ID" value="MBA0718584.1"/>
    <property type="molecule type" value="Genomic_DNA"/>
</dbReference>
<evidence type="ECO:0000313" key="3">
    <source>
        <dbReference type="Proteomes" id="UP000593574"/>
    </source>
</evidence>
<dbReference type="AlphaFoldDB" id="A0A7J9A4W6"/>
<keyword evidence="3" id="KW-1185">Reference proteome</keyword>